<keyword evidence="1" id="KW-0472">Membrane</keyword>
<keyword evidence="1" id="KW-0812">Transmembrane</keyword>
<feature type="transmembrane region" description="Helical" evidence="1">
    <location>
        <begin position="65"/>
        <end position="84"/>
    </location>
</feature>
<evidence type="ECO:0000313" key="2">
    <source>
        <dbReference type="EMBL" id="QLH05421.1"/>
    </source>
</evidence>
<organism evidence="2 3">
    <name type="scientific">Nitrosopumilus oxyclinae</name>
    <dbReference type="NCBI Taxonomy" id="1959104"/>
    <lineage>
        <taxon>Archaea</taxon>
        <taxon>Nitrososphaerota</taxon>
        <taxon>Nitrososphaeria</taxon>
        <taxon>Nitrosopumilales</taxon>
        <taxon>Nitrosopumilaceae</taxon>
        <taxon>Nitrosopumilus</taxon>
    </lineage>
</organism>
<dbReference type="AlphaFoldDB" id="A0A7D5RBN2"/>
<dbReference type="GeneID" id="56062108"/>
<gene>
    <name evidence="2" type="ORF">C5F49_08865</name>
</gene>
<keyword evidence="1" id="KW-1133">Transmembrane helix</keyword>
<sequence length="134" mass="15252">MQEFDLIFFVIGAFGSFLLDTYWWVKPSFSKYEKGVLVNHEHYHFGLELIIVAIALIFVSKEFSIPLSIVWSALVGAGFGFIIAEWRQIVETHRGEVTMGHPFAYGSKHFKESTQIGVVIFAILVIFLAYVMVT</sequence>
<keyword evidence="3" id="KW-1185">Reference proteome</keyword>
<dbReference type="RefSeq" id="WP_179362674.1">
    <property type="nucleotide sequence ID" value="NZ_CP026994.1"/>
</dbReference>
<accession>A0A7D5RBN2</accession>
<evidence type="ECO:0000256" key="1">
    <source>
        <dbReference type="SAM" id="Phobius"/>
    </source>
</evidence>
<dbReference type="KEGG" id="nox:C5F49_08865"/>
<dbReference type="Proteomes" id="UP000509441">
    <property type="component" value="Chromosome"/>
</dbReference>
<evidence type="ECO:0000313" key="3">
    <source>
        <dbReference type="Proteomes" id="UP000509441"/>
    </source>
</evidence>
<feature type="transmembrane region" description="Helical" evidence="1">
    <location>
        <begin position="116"/>
        <end position="133"/>
    </location>
</feature>
<protein>
    <submittedName>
        <fullName evidence="2">Uncharacterized protein</fullName>
    </submittedName>
</protein>
<reference evidence="2 3" key="1">
    <citation type="submission" date="2018-02" db="EMBL/GenBank/DDBJ databases">
        <title>Complete genome of Nitrosopumilus oxyclinae HCE1.</title>
        <authorList>
            <person name="Qin W."/>
            <person name="Zheng Y."/>
            <person name="Stahl D.A."/>
        </authorList>
    </citation>
    <scope>NUCLEOTIDE SEQUENCE [LARGE SCALE GENOMIC DNA]</scope>
    <source>
        <strain evidence="2 3">HCE1</strain>
    </source>
</reference>
<feature type="transmembrane region" description="Helical" evidence="1">
    <location>
        <begin position="37"/>
        <end position="59"/>
    </location>
</feature>
<name>A0A7D5RBN2_9ARCH</name>
<dbReference type="EMBL" id="CP026994">
    <property type="protein sequence ID" value="QLH05421.1"/>
    <property type="molecule type" value="Genomic_DNA"/>
</dbReference>
<feature type="transmembrane region" description="Helical" evidence="1">
    <location>
        <begin position="6"/>
        <end position="25"/>
    </location>
</feature>
<proteinExistence type="predicted"/>